<evidence type="ECO:0000259" key="1">
    <source>
        <dbReference type="Pfam" id="PF07398"/>
    </source>
</evidence>
<reference evidence="3 4" key="1">
    <citation type="submission" date="2019-03" db="EMBL/GenBank/DDBJ databases">
        <title>Genomic Encyclopedia of Type Strains, Phase IV (KMG-IV): sequencing the most valuable type-strain genomes for metagenomic binning, comparative biology and taxonomic classification.</title>
        <authorList>
            <person name="Goeker M."/>
        </authorList>
    </citation>
    <scope>NUCLEOTIDE SEQUENCE [LARGE SCALE GENOMIC DNA]</scope>
    <source>
        <strain evidence="3 4">DSM 45765</strain>
    </source>
</reference>
<accession>A0A4R2R6D4</accession>
<comment type="caution">
    <text evidence="3">The sequence shown here is derived from an EMBL/GenBank/DDBJ whole genome shotgun (WGS) entry which is preliminary data.</text>
</comment>
<gene>
    <name evidence="3" type="ORF">EV191_102363</name>
</gene>
<dbReference type="InterPro" id="IPR024344">
    <property type="entry name" value="MDMPI_metal-binding"/>
</dbReference>
<organism evidence="3 4">
    <name type="scientific">Tamaricihabitans halophyticus</name>
    <dbReference type="NCBI Taxonomy" id="1262583"/>
    <lineage>
        <taxon>Bacteria</taxon>
        <taxon>Bacillati</taxon>
        <taxon>Actinomycetota</taxon>
        <taxon>Actinomycetes</taxon>
        <taxon>Pseudonocardiales</taxon>
        <taxon>Pseudonocardiaceae</taxon>
        <taxon>Tamaricihabitans</taxon>
    </lineage>
</organism>
<dbReference type="InterPro" id="IPR010872">
    <property type="entry name" value="MDMPI_C-term_domain"/>
</dbReference>
<dbReference type="PANTHER" id="PTHR40758">
    <property type="entry name" value="CONSERVED PROTEIN"/>
    <property type="match status" value="1"/>
</dbReference>
<dbReference type="EMBL" id="SLXQ01000002">
    <property type="protein sequence ID" value="TCP55151.1"/>
    <property type="molecule type" value="Genomic_DNA"/>
</dbReference>
<dbReference type="InterPro" id="IPR034660">
    <property type="entry name" value="DinB/YfiT-like"/>
</dbReference>
<dbReference type="Pfam" id="PF11716">
    <property type="entry name" value="MDMPI_N"/>
    <property type="match status" value="1"/>
</dbReference>
<protein>
    <submittedName>
        <fullName evidence="3">Uncharacterized protein (TIGR03083 family)</fullName>
    </submittedName>
</protein>
<evidence type="ECO:0000259" key="2">
    <source>
        <dbReference type="Pfam" id="PF11716"/>
    </source>
</evidence>
<proteinExistence type="predicted"/>
<dbReference type="Proteomes" id="UP000294911">
    <property type="component" value="Unassembled WGS sequence"/>
</dbReference>
<dbReference type="Pfam" id="PF07398">
    <property type="entry name" value="MDMPI_C"/>
    <property type="match status" value="1"/>
</dbReference>
<feature type="domain" description="Mycothiol-dependent maleylpyruvate isomerase metal-binding" evidence="2">
    <location>
        <begin position="28"/>
        <end position="151"/>
    </location>
</feature>
<feature type="domain" description="MDMPI C-terminal" evidence="1">
    <location>
        <begin position="164"/>
        <end position="261"/>
    </location>
</feature>
<name>A0A4R2R6D4_9PSEU</name>
<dbReference type="AlphaFoldDB" id="A0A4R2R6D4"/>
<dbReference type="RefSeq" id="WP_132876511.1">
    <property type="nucleotide sequence ID" value="NZ_SLXQ01000002.1"/>
</dbReference>
<sequence length="275" mass="29881">MPADSSGSGFPGFVDYVRLLDVLAVEVELTARTVHGSRLDAPVPACPGLTLGETVRHLGSVYRMARSWIAEGARPTHWQRAPDSNGTGSSGGSWGGALVDYLRSGLAELLPELSGHAPDDPCATWWPADRGYGFWARRLVHETTVHRTDVQSAAGVAVADIATDIALDGVDEVLRLWLGYRLSQLGVTGTRHGTVLVETDQYRWLVRADPAETAVRRLSAEAADNSADSVDAVVSANPVEMYLWLWGRRPLGTVRITGQDEAVWQMWALLRLATR</sequence>
<dbReference type="NCBIfam" id="TIGR03083">
    <property type="entry name" value="maleylpyruvate isomerase family mycothiol-dependent enzyme"/>
    <property type="match status" value="1"/>
</dbReference>
<dbReference type="GO" id="GO:0005886">
    <property type="term" value="C:plasma membrane"/>
    <property type="evidence" value="ECO:0007669"/>
    <property type="project" value="TreeGrafter"/>
</dbReference>
<evidence type="ECO:0000313" key="4">
    <source>
        <dbReference type="Proteomes" id="UP000294911"/>
    </source>
</evidence>
<keyword evidence="4" id="KW-1185">Reference proteome</keyword>
<dbReference type="GO" id="GO:0046872">
    <property type="term" value="F:metal ion binding"/>
    <property type="evidence" value="ECO:0007669"/>
    <property type="project" value="InterPro"/>
</dbReference>
<dbReference type="OrthoDB" id="3671213at2"/>
<dbReference type="SUPFAM" id="SSF109854">
    <property type="entry name" value="DinB/YfiT-like putative metalloenzymes"/>
    <property type="match status" value="1"/>
</dbReference>
<dbReference type="PANTHER" id="PTHR40758:SF1">
    <property type="entry name" value="CONSERVED PROTEIN"/>
    <property type="match status" value="1"/>
</dbReference>
<dbReference type="InterPro" id="IPR017517">
    <property type="entry name" value="Maleyloyr_isom"/>
</dbReference>
<evidence type="ECO:0000313" key="3">
    <source>
        <dbReference type="EMBL" id="TCP55151.1"/>
    </source>
</evidence>